<evidence type="ECO:0000256" key="1">
    <source>
        <dbReference type="ARBA" id="ARBA00005525"/>
    </source>
</evidence>
<keyword evidence="6 8" id="KW-0028">Amino-acid biosynthesis</keyword>
<keyword evidence="3 6" id="KW-0521">NADP</keyword>
<dbReference type="Pfam" id="PF14748">
    <property type="entry name" value="P5CR_dimer"/>
    <property type="match status" value="1"/>
</dbReference>
<name>A0A1H8Z6M7_9LACT</name>
<keyword evidence="6" id="KW-0963">Cytoplasm</keyword>
<comment type="function">
    <text evidence="5 6">Catalyzes the reduction of 1-pyrroline-5-carboxylate (PCA) to L-proline.</text>
</comment>
<dbReference type="InterPro" id="IPR029036">
    <property type="entry name" value="P5CR_dimer"/>
</dbReference>
<evidence type="ECO:0000256" key="7">
    <source>
        <dbReference type="NCBIfam" id="TIGR00112"/>
    </source>
</evidence>
<gene>
    <name evidence="6" type="primary">proC</name>
    <name evidence="11" type="ORF">SAMN04488558_101159</name>
</gene>
<evidence type="ECO:0000256" key="3">
    <source>
        <dbReference type="ARBA" id="ARBA00022857"/>
    </source>
</evidence>
<dbReference type="InterPro" id="IPR028939">
    <property type="entry name" value="P5C_Rdtase_cat_N"/>
</dbReference>
<evidence type="ECO:0000259" key="9">
    <source>
        <dbReference type="Pfam" id="PF03807"/>
    </source>
</evidence>
<evidence type="ECO:0000256" key="5">
    <source>
        <dbReference type="ARBA" id="ARBA00058118"/>
    </source>
</evidence>
<evidence type="ECO:0000256" key="2">
    <source>
        <dbReference type="ARBA" id="ARBA00022650"/>
    </source>
</evidence>
<dbReference type="PANTHER" id="PTHR11645">
    <property type="entry name" value="PYRROLINE-5-CARBOXYLATE REDUCTASE"/>
    <property type="match status" value="1"/>
</dbReference>
<sequence length="255" mass="28041">MGAAFARIFRRVYPGLSINLYNRSWPKVERLSQEIQASAFQRDRLAEFINQSDYIFVGVKPKDVPSLFEQLMSLDLDLSGHLWISMAVGLNLKSLAEFSSSELAWARIMPNTPIEIGQGYLTICFNERVQEDSQAVLIDLLTSTGQVAKIEEDLFAISSAVAGSGPAFIYQLIEAMADAGVRHGLARQDAIKMASQTVKGAASMVLENQQHPALLKDQVTSPGGTTIEGLCQLEERGFRSAIIEAIQATYLKARD</sequence>
<dbReference type="FunFam" id="1.10.3730.10:FF:000001">
    <property type="entry name" value="Pyrroline-5-carboxylate reductase"/>
    <property type="match status" value="1"/>
</dbReference>
<reference evidence="11 12" key="1">
    <citation type="submission" date="2016-10" db="EMBL/GenBank/DDBJ databases">
        <authorList>
            <person name="de Groot N.N."/>
        </authorList>
    </citation>
    <scope>NUCLEOTIDE SEQUENCE [LARGE SCALE GENOMIC DNA]</scope>
    <source>
        <strain evidence="11 12">DSM 15695</strain>
    </source>
</reference>
<dbReference type="NCBIfam" id="TIGR00112">
    <property type="entry name" value="proC"/>
    <property type="match status" value="1"/>
</dbReference>
<dbReference type="Gene3D" id="3.40.50.720">
    <property type="entry name" value="NAD(P)-binding Rossmann-like Domain"/>
    <property type="match status" value="1"/>
</dbReference>
<dbReference type="PANTHER" id="PTHR11645:SF0">
    <property type="entry name" value="PYRROLINE-5-CARBOXYLATE REDUCTASE 3"/>
    <property type="match status" value="1"/>
</dbReference>
<organism evidence="11 12">
    <name type="scientific">Ignavigranum ruoffiae</name>
    <dbReference type="NCBI Taxonomy" id="89093"/>
    <lineage>
        <taxon>Bacteria</taxon>
        <taxon>Bacillati</taxon>
        <taxon>Bacillota</taxon>
        <taxon>Bacilli</taxon>
        <taxon>Lactobacillales</taxon>
        <taxon>Aerococcaceae</taxon>
        <taxon>Ignavigranum</taxon>
    </lineage>
</organism>
<dbReference type="InterPro" id="IPR036291">
    <property type="entry name" value="NAD(P)-bd_dom_sf"/>
</dbReference>
<comment type="similarity">
    <text evidence="1 6 8">Belongs to the pyrroline-5-carboxylate reductase family.</text>
</comment>
<comment type="catalytic activity">
    <reaction evidence="6">
        <text>L-proline + NAD(+) = (S)-1-pyrroline-5-carboxylate + NADH + 2 H(+)</text>
        <dbReference type="Rhea" id="RHEA:14105"/>
        <dbReference type="ChEBI" id="CHEBI:15378"/>
        <dbReference type="ChEBI" id="CHEBI:17388"/>
        <dbReference type="ChEBI" id="CHEBI:57540"/>
        <dbReference type="ChEBI" id="CHEBI:57945"/>
        <dbReference type="ChEBI" id="CHEBI:60039"/>
        <dbReference type="EC" id="1.5.1.2"/>
    </reaction>
</comment>
<protein>
    <recommendedName>
        <fullName evidence="6 7">Pyrroline-5-carboxylate reductase</fullName>
        <shortName evidence="6">P5C reductase</shortName>
        <shortName evidence="6">P5CR</shortName>
        <ecNumber evidence="6 7">1.5.1.2</ecNumber>
    </recommendedName>
    <alternativeName>
        <fullName evidence="6">PCA reductase</fullName>
    </alternativeName>
</protein>
<dbReference type="InterPro" id="IPR000304">
    <property type="entry name" value="Pyrroline-COOH_reductase"/>
</dbReference>
<dbReference type="GO" id="GO:0005737">
    <property type="term" value="C:cytoplasm"/>
    <property type="evidence" value="ECO:0007669"/>
    <property type="project" value="UniProtKB-SubCell"/>
</dbReference>
<evidence type="ECO:0000256" key="8">
    <source>
        <dbReference type="RuleBase" id="RU003903"/>
    </source>
</evidence>
<evidence type="ECO:0000256" key="6">
    <source>
        <dbReference type="HAMAP-Rule" id="MF_01925"/>
    </source>
</evidence>
<dbReference type="HAMAP" id="MF_01925">
    <property type="entry name" value="P5C_reductase"/>
    <property type="match status" value="1"/>
</dbReference>
<proteinExistence type="inferred from homology"/>
<keyword evidence="4 6" id="KW-0560">Oxidoreductase</keyword>
<evidence type="ECO:0000259" key="10">
    <source>
        <dbReference type="Pfam" id="PF14748"/>
    </source>
</evidence>
<dbReference type="GO" id="GO:0004735">
    <property type="term" value="F:pyrroline-5-carboxylate reductase activity"/>
    <property type="evidence" value="ECO:0007669"/>
    <property type="project" value="UniProtKB-UniRule"/>
</dbReference>
<dbReference type="Proteomes" id="UP000198833">
    <property type="component" value="Unassembled WGS sequence"/>
</dbReference>
<dbReference type="SUPFAM" id="SSF48179">
    <property type="entry name" value="6-phosphogluconate dehydrogenase C-terminal domain-like"/>
    <property type="match status" value="1"/>
</dbReference>
<dbReference type="SUPFAM" id="SSF51735">
    <property type="entry name" value="NAD(P)-binding Rossmann-fold domains"/>
    <property type="match status" value="1"/>
</dbReference>
<accession>A0A1H8Z6M7</accession>
<dbReference type="Pfam" id="PF03807">
    <property type="entry name" value="F420_oxidored"/>
    <property type="match status" value="1"/>
</dbReference>
<dbReference type="InterPro" id="IPR008927">
    <property type="entry name" value="6-PGluconate_DH-like_C_sf"/>
</dbReference>
<dbReference type="STRING" id="89093.SAMN04488558_101159"/>
<dbReference type="UniPathway" id="UPA00098">
    <property type="reaction ID" value="UER00361"/>
</dbReference>
<dbReference type="EC" id="1.5.1.2" evidence="6 7"/>
<dbReference type="InterPro" id="IPR053790">
    <property type="entry name" value="P5CR-like_CS"/>
</dbReference>
<dbReference type="PROSITE" id="PS00521">
    <property type="entry name" value="P5CR"/>
    <property type="match status" value="1"/>
</dbReference>
<dbReference type="EMBL" id="FOEN01000001">
    <property type="protein sequence ID" value="SEP59907.1"/>
    <property type="molecule type" value="Genomic_DNA"/>
</dbReference>
<comment type="subcellular location">
    <subcellularLocation>
        <location evidence="6">Cytoplasm</location>
    </subcellularLocation>
</comment>
<dbReference type="AlphaFoldDB" id="A0A1H8Z6M7"/>
<evidence type="ECO:0000313" key="12">
    <source>
        <dbReference type="Proteomes" id="UP000198833"/>
    </source>
</evidence>
<comment type="catalytic activity">
    <reaction evidence="6 8">
        <text>L-proline + NADP(+) = (S)-1-pyrroline-5-carboxylate + NADPH + 2 H(+)</text>
        <dbReference type="Rhea" id="RHEA:14109"/>
        <dbReference type="ChEBI" id="CHEBI:15378"/>
        <dbReference type="ChEBI" id="CHEBI:17388"/>
        <dbReference type="ChEBI" id="CHEBI:57783"/>
        <dbReference type="ChEBI" id="CHEBI:58349"/>
        <dbReference type="ChEBI" id="CHEBI:60039"/>
        <dbReference type="EC" id="1.5.1.2"/>
    </reaction>
</comment>
<dbReference type="GO" id="GO:0055129">
    <property type="term" value="P:L-proline biosynthetic process"/>
    <property type="evidence" value="ECO:0007669"/>
    <property type="project" value="UniProtKB-UniRule"/>
</dbReference>
<evidence type="ECO:0000256" key="4">
    <source>
        <dbReference type="ARBA" id="ARBA00023002"/>
    </source>
</evidence>
<dbReference type="Gene3D" id="1.10.3730.10">
    <property type="entry name" value="ProC C-terminal domain-like"/>
    <property type="match status" value="1"/>
</dbReference>
<evidence type="ECO:0000313" key="11">
    <source>
        <dbReference type="EMBL" id="SEP59907.1"/>
    </source>
</evidence>
<comment type="pathway">
    <text evidence="6 8">Amino-acid biosynthesis; L-proline biosynthesis; L-proline from L-glutamate 5-semialdehyde: step 1/1.</text>
</comment>
<dbReference type="PIRSF" id="PIRSF000193">
    <property type="entry name" value="Pyrrol-5-carb_rd"/>
    <property type="match status" value="1"/>
</dbReference>
<keyword evidence="12" id="KW-1185">Reference proteome</keyword>
<keyword evidence="2 6" id="KW-0641">Proline biosynthesis</keyword>
<feature type="domain" description="Pyrroline-5-carboxylate reductase catalytic N-terminal" evidence="9">
    <location>
        <begin position="22"/>
        <end position="89"/>
    </location>
</feature>
<feature type="domain" description="Pyrroline-5-carboxylate reductase dimerisation" evidence="10">
    <location>
        <begin position="152"/>
        <end position="254"/>
    </location>
</feature>